<evidence type="ECO:0000256" key="6">
    <source>
        <dbReference type="ARBA" id="ARBA00022723"/>
    </source>
</evidence>
<comment type="catalytic activity">
    <reaction evidence="1 10">
        <text>2-phosphoglycolate + H2O = glycolate + phosphate</text>
        <dbReference type="Rhea" id="RHEA:14369"/>
        <dbReference type="ChEBI" id="CHEBI:15377"/>
        <dbReference type="ChEBI" id="CHEBI:29805"/>
        <dbReference type="ChEBI" id="CHEBI:43474"/>
        <dbReference type="ChEBI" id="CHEBI:58033"/>
        <dbReference type="EC" id="3.1.3.18"/>
    </reaction>
</comment>
<organism evidence="11 12">
    <name type="scientific">Aquibium oceanicum</name>
    <dbReference type="NCBI Taxonomy" id="1670800"/>
    <lineage>
        <taxon>Bacteria</taxon>
        <taxon>Pseudomonadati</taxon>
        <taxon>Pseudomonadota</taxon>
        <taxon>Alphaproteobacteria</taxon>
        <taxon>Hyphomicrobiales</taxon>
        <taxon>Phyllobacteriaceae</taxon>
        <taxon>Aquibium</taxon>
    </lineage>
</organism>
<keyword evidence="9 10" id="KW-0119">Carbohydrate metabolism</keyword>
<dbReference type="SFLD" id="SFLDG01129">
    <property type="entry name" value="C1.5:_HAD__Beta-PGM__Phosphata"/>
    <property type="match status" value="1"/>
</dbReference>
<dbReference type="SFLD" id="SFLDS00003">
    <property type="entry name" value="Haloacid_Dehalogenase"/>
    <property type="match status" value="1"/>
</dbReference>
<dbReference type="FunFam" id="3.40.50.1000:FF:000022">
    <property type="entry name" value="Phosphoglycolate phosphatase"/>
    <property type="match status" value="1"/>
</dbReference>
<dbReference type="InterPro" id="IPR023214">
    <property type="entry name" value="HAD_sf"/>
</dbReference>
<feature type="binding site" evidence="10">
    <location>
        <position position="173"/>
    </location>
    <ligand>
        <name>Mg(2+)</name>
        <dbReference type="ChEBI" id="CHEBI:18420"/>
    </ligand>
</feature>
<sequence>MDAKTPTIVFDLDGTLVDTADDLIASLNHALSTEGMRRVDPAWLRPYAGHGGRAMIERVYAAERRALAPGLLDALVKGFLDHYSDSIPGVSRPFPGAVEALERLADAGFRLAVCTNKPQDYSDRLLEALGLSAHFSAICGADALTFRKPDPRHLVETILRANGDPGRSVMVGDSRTDVDTARAAGIPVVAVEFGYSDVRVHDLGPSTVIADFGELTPDLARRLISAAGG</sequence>
<dbReference type="KEGG" id="meso:BSQ44_14455"/>
<evidence type="ECO:0000256" key="10">
    <source>
        <dbReference type="HAMAP-Rule" id="MF_00495"/>
    </source>
</evidence>
<dbReference type="HAMAP" id="MF_00495">
    <property type="entry name" value="GPH_hydrolase_bact"/>
    <property type="match status" value="1"/>
</dbReference>
<name>A0A1L3SSX5_9HYPH</name>
<protein>
    <recommendedName>
        <fullName evidence="5 10">Phosphoglycolate phosphatase</fullName>
        <shortName evidence="10">PGP</shortName>
        <shortName evidence="10">PGPase</shortName>
        <ecNumber evidence="5 10">3.1.3.18</ecNumber>
    </recommendedName>
</protein>
<dbReference type="InterPro" id="IPR023198">
    <property type="entry name" value="PGP-like_dom2"/>
</dbReference>
<gene>
    <name evidence="11" type="ORF">BSQ44_14455</name>
</gene>
<dbReference type="OrthoDB" id="9793014at2"/>
<evidence type="ECO:0000313" key="12">
    <source>
        <dbReference type="Proteomes" id="UP000182840"/>
    </source>
</evidence>
<dbReference type="Gene3D" id="1.10.150.240">
    <property type="entry name" value="Putative phosphatase, domain 2"/>
    <property type="match status" value="1"/>
</dbReference>
<evidence type="ECO:0000256" key="3">
    <source>
        <dbReference type="ARBA" id="ARBA00004818"/>
    </source>
</evidence>
<evidence type="ECO:0000256" key="9">
    <source>
        <dbReference type="ARBA" id="ARBA00023277"/>
    </source>
</evidence>
<comment type="cofactor">
    <cofactor evidence="2 10">
        <name>Mg(2+)</name>
        <dbReference type="ChEBI" id="CHEBI:18420"/>
    </cofactor>
</comment>
<dbReference type="GO" id="GO:0005975">
    <property type="term" value="P:carbohydrate metabolic process"/>
    <property type="evidence" value="ECO:0007669"/>
    <property type="project" value="InterPro"/>
</dbReference>
<dbReference type="NCBIfam" id="TIGR01549">
    <property type="entry name" value="HAD-SF-IA-v1"/>
    <property type="match status" value="1"/>
</dbReference>
<dbReference type="EMBL" id="CP018171">
    <property type="protein sequence ID" value="APH72425.1"/>
    <property type="molecule type" value="Genomic_DNA"/>
</dbReference>
<dbReference type="UniPathway" id="UPA00865">
    <property type="reaction ID" value="UER00834"/>
</dbReference>
<evidence type="ECO:0000256" key="7">
    <source>
        <dbReference type="ARBA" id="ARBA00022801"/>
    </source>
</evidence>
<dbReference type="SUPFAM" id="SSF56784">
    <property type="entry name" value="HAD-like"/>
    <property type="match status" value="1"/>
</dbReference>
<comment type="function">
    <text evidence="10">Specifically catalyzes the dephosphorylation of 2-phosphoglycolate. Is involved in the dissimilation of the intracellular 2-phosphoglycolate formed during the DNA repair of 3'-phosphoglycolate ends, a major class of DNA lesions induced by oxidative stress.</text>
</comment>
<feature type="active site" description="Nucleophile" evidence="10">
    <location>
        <position position="11"/>
    </location>
</feature>
<dbReference type="PANTHER" id="PTHR43434:SF1">
    <property type="entry name" value="PHOSPHOGLYCOLATE PHOSPHATASE"/>
    <property type="match status" value="1"/>
</dbReference>
<dbReference type="NCBIfam" id="TIGR01662">
    <property type="entry name" value="HAD-SF-IIIA"/>
    <property type="match status" value="1"/>
</dbReference>
<dbReference type="GO" id="GO:0046872">
    <property type="term" value="F:metal ion binding"/>
    <property type="evidence" value="ECO:0007669"/>
    <property type="project" value="UniProtKB-KW"/>
</dbReference>
<dbReference type="Proteomes" id="UP000182840">
    <property type="component" value="Chromosome"/>
</dbReference>
<keyword evidence="6 10" id="KW-0479">Metal-binding</keyword>
<dbReference type="Gene3D" id="3.40.50.1000">
    <property type="entry name" value="HAD superfamily/HAD-like"/>
    <property type="match status" value="1"/>
</dbReference>
<keyword evidence="7 10" id="KW-0378">Hydrolase</keyword>
<comment type="similarity">
    <text evidence="4 10">Belongs to the HAD-like hydrolase superfamily. CbbY/CbbZ/Gph/YieH family.</text>
</comment>
<dbReference type="GO" id="GO:0046295">
    <property type="term" value="P:glycolate biosynthetic process"/>
    <property type="evidence" value="ECO:0007669"/>
    <property type="project" value="UniProtKB-UniRule"/>
</dbReference>
<dbReference type="InterPro" id="IPR050155">
    <property type="entry name" value="HAD-like_hydrolase_sf"/>
</dbReference>
<dbReference type="RefSeq" id="WP_072605372.1">
    <property type="nucleotide sequence ID" value="NZ_CP018171.1"/>
</dbReference>
<reference evidence="12" key="1">
    <citation type="submission" date="2016-11" db="EMBL/GenBank/DDBJ databases">
        <title>Mesorhizobium oceanicum sp. nov., isolated from deep seawater in South China Sea.</title>
        <authorList>
            <person name="Fu G.-Y."/>
        </authorList>
    </citation>
    <scope>NUCLEOTIDE SEQUENCE [LARGE SCALE GENOMIC DNA]</scope>
    <source>
        <strain evidence="12">B7</strain>
    </source>
</reference>
<dbReference type="AlphaFoldDB" id="A0A1L3SSX5"/>
<keyword evidence="12" id="KW-1185">Reference proteome</keyword>
<dbReference type="InterPro" id="IPR006439">
    <property type="entry name" value="HAD-SF_hydro_IA"/>
</dbReference>
<feature type="binding site" evidence="10">
    <location>
        <position position="11"/>
    </location>
    <ligand>
        <name>Mg(2+)</name>
        <dbReference type="ChEBI" id="CHEBI:18420"/>
    </ligand>
</feature>
<evidence type="ECO:0000256" key="4">
    <source>
        <dbReference type="ARBA" id="ARBA00006171"/>
    </source>
</evidence>
<comment type="pathway">
    <text evidence="3 10">Organic acid metabolism; glycolate biosynthesis; glycolate from 2-phosphoglycolate: step 1/1.</text>
</comment>
<dbReference type="EC" id="3.1.3.18" evidence="5 10"/>
<dbReference type="PANTHER" id="PTHR43434">
    <property type="entry name" value="PHOSPHOGLYCOLATE PHOSPHATASE"/>
    <property type="match status" value="1"/>
</dbReference>
<dbReference type="Pfam" id="PF13419">
    <property type="entry name" value="HAD_2"/>
    <property type="match status" value="1"/>
</dbReference>
<accession>A0A1L3SSX5</accession>
<evidence type="ECO:0000256" key="2">
    <source>
        <dbReference type="ARBA" id="ARBA00001946"/>
    </source>
</evidence>
<dbReference type="GO" id="GO:0008967">
    <property type="term" value="F:phosphoglycolate phosphatase activity"/>
    <property type="evidence" value="ECO:0007669"/>
    <property type="project" value="UniProtKB-UniRule"/>
</dbReference>
<feature type="binding site" evidence="10">
    <location>
        <position position="13"/>
    </location>
    <ligand>
        <name>Mg(2+)</name>
        <dbReference type="ChEBI" id="CHEBI:18420"/>
    </ligand>
</feature>
<dbReference type="PRINTS" id="PR00413">
    <property type="entry name" value="HADHALOGNASE"/>
</dbReference>
<keyword evidence="8 10" id="KW-0460">Magnesium</keyword>
<dbReference type="InterPro" id="IPR041492">
    <property type="entry name" value="HAD_2"/>
</dbReference>
<evidence type="ECO:0000313" key="11">
    <source>
        <dbReference type="EMBL" id="APH72425.1"/>
    </source>
</evidence>
<dbReference type="GO" id="GO:0006281">
    <property type="term" value="P:DNA repair"/>
    <property type="evidence" value="ECO:0007669"/>
    <property type="project" value="TreeGrafter"/>
</dbReference>
<evidence type="ECO:0000256" key="8">
    <source>
        <dbReference type="ARBA" id="ARBA00022842"/>
    </source>
</evidence>
<proteinExistence type="inferred from homology"/>
<dbReference type="GO" id="GO:0005829">
    <property type="term" value="C:cytosol"/>
    <property type="evidence" value="ECO:0007669"/>
    <property type="project" value="TreeGrafter"/>
</dbReference>
<dbReference type="InterPro" id="IPR036412">
    <property type="entry name" value="HAD-like_sf"/>
</dbReference>
<evidence type="ECO:0000256" key="1">
    <source>
        <dbReference type="ARBA" id="ARBA00000830"/>
    </source>
</evidence>
<dbReference type="InterPro" id="IPR037512">
    <property type="entry name" value="PGPase_prok"/>
</dbReference>
<evidence type="ECO:0000256" key="5">
    <source>
        <dbReference type="ARBA" id="ARBA00013078"/>
    </source>
</evidence>
<dbReference type="InterPro" id="IPR006549">
    <property type="entry name" value="HAD-SF_hydro_IIIA"/>
</dbReference>
<dbReference type="STRING" id="1670800.BSQ44_14455"/>